<dbReference type="AlphaFoldDB" id="A0A097IJJ4"/>
<keyword evidence="1" id="KW-0472">Membrane</keyword>
<evidence type="ECO:0000313" key="3">
    <source>
        <dbReference type="Proteomes" id="UP000029914"/>
    </source>
</evidence>
<feature type="transmembrane region" description="Helical" evidence="1">
    <location>
        <begin position="23"/>
        <end position="41"/>
    </location>
</feature>
<dbReference type="KEGG" id="cdo:CDOO_08040"/>
<keyword evidence="3" id="KW-1185">Reference proteome</keyword>
<protein>
    <submittedName>
        <fullName evidence="2">Uncharacterized protein</fullName>
    </submittedName>
</protein>
<dbReference type="OrthoDB" id="4427528at2"/>
<proteinExistence type="predicted"/>
<reference evidence="2 3" key="1">
    <citation type="submission" date="2013-09" db="EMBL/GenBank/DDBJ databases">
        <title>Complete genome sequence of Corynebacterium doosanense CAU 212(T) (=DSM 45436(T)), isolated from activated sludge.</title>
        <authorList>
            <person name="Schaffert L."/>
            <person name="Albersmeier A."/>
            <person name="Kalinowski J."/>
            <person name="Ruckert C."/>
        </authorList>
    </citation>
    <scope>NUCLEOTIDE SEQUENCE [LARGE SCALE GENOMIC DNA]</scope>
    <source>
        <strain evidence="2 3">CAU 212</strain>
    </source>
</reference>
<sequence length="74" mass="8049">MSVILAAIFAVDPALFSGVHVPYWAYGAKFFAILFAVRVLSQLTVDAGDRKRMMIFTLLAAAFIILFVVAVVLA</sequence>
<name>A0A097IJJ4_9CORY</name>
<accession>A0A097IJJ4</accession>
<dbReference type="HOGENOM" id="CLU_2681429_0_0_11"/>
<dbReference type="RefSeq" id="WP_026159330.1">
    <property type="nucleotide sequence ID" value="NZ_AQUX01000003.1"/>
</dbReference>
<feature type="transmembrane region" description="Helical" evidence="1">
    <location>
        <begin position="53"/>
        <end position="73"/>
    </location>
</feature>
<keyword evidence="1" id="KW-0812">Transmembrane</keyword>
<evidence type="ECO:0000256" key="1">
    <source>
        <dbReference type="SAM" id="Phobius"/>
    </source>
</evidence>
<keyword evidence="1" id="KW-1133">Transmembrane helix</keyword>
<organism evidence="2 3">
    <name type="scientific">Corynebacterium doosanense CAU 212 = DSM 45436</name>
    <dbReference type="NCBI Taxonomy" id="558173"/>
    <lineage>
        <taxon>Bacteria</taxon>
        <taxon>Bacillati</taxon>
        <taxon>Actinomycetota</taxon>
        <taxon>Actinomycetes</taxon>
        <taxon>Mycobacteriales</taxon>
        <taxon>Corynebacteriaceae</taxon>
        <taxon>Corynebacterium</taxon>
    </lineage>
</organism>
<dbReference type="EMBL" id="CP006764">
    <property type="protein sequence ID" value="AIT62285.1"/>
    <property type="molecule type" value="Genomic_DNA"/>
</dbReference>
<evidence type="ECO:0000313" key="2">
    <source>
        <dbReference type="EMBL" id="AIT62285.1"/>
    </source>
</evidence>
<gene>
    <name evidence="2" type="ORF">CDOO_08040</name>
</gene>
<dbReference type="Proteomes" id="UP000029914">
    <property type="component" value="Chromosome"/>
</dbReference>
<dbReference type="eggNOG" id="ENOG5031KG4">
    <property type="taxonomic scope" value="Bacteria"/>
</dbReference>